<gene>
    <name evidence="1" type="ORF">N5J77_02100</name>
</gene>
<evidence type="ECO:0000313" key="1">
    <source>
        <dbReference type="EMBL" id="MDH2129901.1"/>
    </source>
</evidence>
<evidence type="ECO:0000313" key="2">
    <source>
        <dbReference type="Proteomes" id="UP001162318"/>
    </source>
</evidence>
<proteinExistence type="predicted"/>
<protein>
    <submittedName>
        <fullName evidence="1">Uncharacterized protein</fullName>
    </submittedName>
</protein>
<dbReference type="AlphaFoldDB" id="A0AA43B642"/>
<organism evidence="1 2">
    <name type="scientific">Sphingobium yanoikuyae</name>
    <name type="common">Sphingomonas yanoikuyae</name>
    <dbReference type="NCBI Taxonomy" id="13690"/>
    <lineage>
        <taxon>Bacteria</taxon>
        <taxon>Pseudomonadati</taxon>
        <taxon>Pseudomonadota</taxon>
        <taxon>Alphaproteobacteria</taxon>
        <taxon>Sphingomonadales</taxon>
        <taxon>Sphingomonadaceae</taxon>
        <taxon>Sphingobium</taxon>
    </lineage>
</organism>
<dbReference type="RefSeq" id="WP_279727151.1">
    <property type="nucleotide sequence ID" value="NZ_JAOCKX010000002.1"/>
</dbReference>
<accession>A0AA43B642</accession>
<dbReference type="Proteomes" id="UP001162318">
    <property type="component" value="Unassembled WGS sequence"/>
</dbReference>
<reference evidence="1" key="1">
    <citation type="submission" date="2022-09" db="EMBL/GenBank/DDBJ databases">
        <title>Intensive care unit water sources are persistently colonized with multi-drug resistant bacteria and are the site of extensive horizontal gene transfer of antibiotic resistance genes.</title>
        <authorList>
            <person name="Diorio-Toth L."/>
        </authorList>
    </citation>
    <scope>NUCLEOTIDE SEQUENCE</scope>
    <source>
        <strain evidence="1">GD03659</strain>
    </source>
</reference>
<dbReference type="EMBL" id="JAOCKX010000002">
    <property type="protein sequence ID" value="MDH2129901.1"/>
    <property type="molecule type" value="Genomic_DNA"/>
</dbReference>
<sequence>MSGWGMRVKRGSVVEQDPFTNMGRIIGRVNTNGANGSVTDDGLLTGTPEWQVVLLSTPSAASAAPTISVSGNTLSWEYPSGASWPAVIVYWVR</sequence>
<name>A0AA43B642_SPHYA</name>
<comment type="caution">
    <text evidence="1">The sequence shown here is derived from an EMBL/GenBank/DDBJ whole genome shotgun (WGS) entry which is preliminary data.</text>
</comment>